<dbReference type="SMART" id="SM00198">
    <property type="entry name" value="SCP"/>
    <property type="match status" value="1"/>
</dbReference>
<keyword evidence="2" id="KW-0732">Signal</keyword>
<comment type="similarity">
    <text evidence="1">Belongs to the CRISP family.</text>
</comment>
<evidence type="ECO:0000259" key="4">
    <source>
        <dbReference type="SMART" id="SM00198"/>
    </source>
</evidence>
<dbReference type="InterPro" id="IPR018244">
    <property type="entry name" value="Allrgn_V5/Tpx1_CS"/>
</dbReference>
<dbReference type="AlphaFoldDB" id="A0A835H0B4"/>
<name>A0A835H0B4_9MAGN</name>
<dbReference type="OrthoDB" id="337038at2759"/>
<evidence type="ECO:0000256" key="1">
    <source>
        <dbReference type="ARBA" id="ARBA00009923"/>
    </source>
</evidence>
<dbReference type="InterPro" id="IPR001283">
    <property type="entry name" value="CRISP-related"/>
</dbReference>
<dbReference type="Proteomes" id="UP000631114">
    <property type="component" value="Unassembled WGS sequence"/>
</dbReference>
<evidence type="ECO:0000256" key="2">
    <source>
        <dbReference type="ARBA" id="ARBA00022729"/>
    </source>
</evidence>
<keyword evidence="6" id="KW-1185">Reference proteome</keyword>
<protein>
    <recommendedName>
        <fullName evidence="4">SCP domain-containing protein</fullName>
    </recommendedName>
</protein>
<evidence type="ECO:0000256" key="3">
    <source>
        <dbReference type="ARBA" id="ARBA00023157"/>
    </source>
</evidence>
<proteinExistence type="inferred from homology"/>
<dbReference type="PROSITE" id="PS01010">
    <property type="entry name" value="CRISP_2"/>
    <property type="match status" value="1"/>
</dbReference>
<dbReference type="InterPro" id="IPR014044">
    <property type="entry name" value="CAP_dom"/>
</dbReference>
<dbReference type="Pfam" id="PF00188">
    <property type="entry name" value="CAP"/>
    <property type="match status" value="1"/>
</dbReference>
<gene>
    <name evidence="5" type="ORF">IFM89_023760</name>
</gene>
<accession>A0A835H0B4</accession>
<dbReference type="GO" id="GO:0005576">
    <property type="term" value="C:extracellular region"/>
    <property type="evidence" value="ECO:0007669"/>
    <property type="project" value="InterPro"/>
</dbReference>
<reference evidence="5 6" key="1">
    <citation type="submission" date="2020-10" db="EMBL/GenBank/DDBJ databases">
        <title>The Coptis chinensis genome and diversification of protoberbering-type alkaloids.</title>
        <authorList>
            <person name="Wang B."/>
            <person name="Shu S."/>
            <person name="Song C."/>
            <person name="Liu Y."/>
        </authorList>
    </citation>
    <scope>NUCLEOTIDE SEQUENCE [LARGE SCALE GENOMIC DNA]</scope>
    <source>
        <strain evidence="5">HL-2020</strain>
        <tissue evidence="5">Leaf</tissue>
    </source>
</reference>
<feature type="domain" description="SCP" evidence="4">
    <location>
        <begin position="17"/>
        <end position="148"/>
    </location>
</feature>
<evidence type="ECO:0000313" key="6">
    <source>
        <dbReference type="Proteomes" id="UP000631114"/>
    </source>
</evidence>
<dbReference type="GO" id="GO:0098542">
    <property type="term" value="P:defense response to other organism"/>
    <property type="evidence" value="ECO:0007669"/>
    <property type="project" value="UniProtKB-ARBA"/>
</dbReference>
<sequence>MVTFFLSSFFISTQSSRTVSDFLTPHNIIRSQYHLKPLQWDAKLASYARWYANQRRGDCQLIYSNSNYGENIFWGKGKRWKPADAVAAWFAERSPYDYNRINCNSKDCLHFTQLVWRTTLRVGCAKIICTSGDTYITCNYDPHGNIIGQRPYWLQFL</sequence>
<dbReference type="FunFam" id="3.40.33.10:FF:000006">
    <property type="entry name" value="Putative pathogenesis-related protein 1"/>
    <property type="match status" value="1"/>
</dbReference>
<dbReference type="EMBL" id="JADFTS010000009">
    <property type="protein sequence ID" value="KAF9589442.1"/>
    <property type="molecule type" value="Genomic_DNA"/>
</dbReference>
<organism evidence="5 6">
    <name type="scientific">Coptis chinensis</name>
    <dbReference type="NCBI Taxonomy" id="261450"/>
    <lineage>
        <taxon>Eukaryota</taxon>
        <taxon>Viridiplantae</taxon>
        <taxon>Streptophyta</taxon>
        <taxon>Embryophyta</taxon>
        <taxon>Tracheophyta</taxon>
        <taxon>Spermatophyta</taxon>
        <taxon>Magnoliopsida</taxon>
        <taxon>Ranunculales</taxon>
        <taxon>Ranunculaceae</taxon>
        <taxon>Coptidoideae</taxon>
        <taxon>Coptis</taxon>
    </lineage>
</organism>
<keyword evidence="3" id="KW-1015">Disulfide bond</keyword>
<evidence type="ECO:0000313" key="5">
    <source>
        <dbReference type="EMBL" id="KAF9589442.1"/>
    </source>
</evidence>
<comment type="caution">
    <text evidence="5">The sequence shown here is derived from an EMBL/GenBank/DDBJ whole genome shotgun (WGS) entry which is preliminary data.</text>
</comment>
<dbReference type="Gene3D" id="3.40.33.10">
    <property type="entry name" value="CAP"/>
    <property type="match status" value="1"/>
</dbReference>
<dbReference type="PRINTS" id="PR00837">
    <property type="entry name" value="V5TPXLIKE"/>
</dbReference>
<dbReference type="InterPro" id="IPR035940">
    <property type="entry name" value="CAP_sf"/>
</dbReference>
<dbReference type="PANTHER" id="PTHR10334">
    <property type="entry name" value="CYSTEINE-RICH SECRETORY PROTEIN-RELATED"/>
    <property type="match status" value="1"/>
</dbReference>
<dbReference type="SUPFAM" id="SSF55797">
    <property type="entry name" value="PR-1-like"/>
    <property type="match status" value="1"/>
</dbReference>
<dbReference type="CDD" id="cd05381">
    <property type="entry name" value="CAP_PR-1"/>
    <property type="match status" value="1"/>
</dbReference>